<name>A0A7J7WIA7_MYOMY</name>
<proteinExistence type="predicted"/>
<keyword evidence="3" id="KW-1185">Reference proteome</keyword>
<feature type="compositionally biased region" description="Polar residues" evidence="1">
    <location>
        <begin position="22"/>
        <end position="35"/>
    </location>
</feature>
<organism evidence="2 3">
    <name type="scientific">Myotis myotis</name>
    <name type="common">Greater mouse-eared bat</name>
    <name type="synonym">Vespertilio myotis</name>
    <dbReference type="NCBI Taxonomy" id="51298"/>
    <lineage>
        <taxon>Eukaryota</taxon>
        <taxon>Metazoa</taxon>
        <taxon>Chordata</taxon>
        <taxon>Craniata</taxon>
        <taxon>Vertebrata</taxon>
        <taxon>Euteleostomi</taxon>
        <taxon>Mammalia</taxon>
        <taxon>Eutheria</taxon>
        <taxon>Laurasiatheria</taxon>
        <taxon>Chiroptera</taxon>
        <taxon>Yangochiroptera</taxon>
        <taxon>Vespertilionidae</taxon>
        <taxon>Myotis</taxon>
    </lineage>
</organism>
<evidence type="ECO:0000313" key="2">
    <source>
        <dbReference type="EMBL" id="KAF6336968.1"/>
    </source>
</evidence>
<sequence>MKQMKASADWRMLFHIGQLAEVSQGSPWPTSSPVQQAEVETRSPRREGTLTDTPRNNDLPATWAPINHHKYTQSPFSSTCSVPWEPELERLQRTRDLQHSPCPLSSGCSSGSGPADIGSELIKCLTKYSPLKQQAWTSSRHPLSVPSATLQMIMPDTVLPPQTSTICIPFD</sequence>
<reference evidence="2 3" key="1">
    <citation type="journal article" date="2020" name="Nature">
        <title>Six reference-quality genomes reveal evolution of bat adaptations.</title>
        <authorList>
            <person name="Jebb D."/>
            <person name="Huang Z."/>
            <person name="Pippel M."/>
            <person name="Hughes G.M."/>
            <person name="Lavrichenko K."/>
            <person name="Devanna P."/>
            <person name="Winkler S."/>
            <person name="Jermiin L.S."/>
            <person name="Skirmuntt E.C."/>
            <person name="Katzourakis A."/>
            <person name="Burkitt-Gray L."/>
            <person name="Ray D.A."/>
            <person name="Sullivan K.A.M."/>
            <person name="Roscito J.G."/>
            <person name="Kirilenko B.M."/>
            <person name="Davalos L.M."/>
            <person name="Corthals A.P."/>
            <person name="Power M.L."/>
            <person name="Jones G."/>
            <person name="Ransome R.D."/>
            <person name="Dechmann D.K.N."/>
            <person name="Locatelli A.G."/>
            <person name="Puechmaille S.J."/>
            <person name="Fedrigo O."/>
            <person name="Jarvis E.D."/>
            <person name="Hiller M."/>
            <person name="Vernes S.C."/>
            <person name="Myers E.W."/>
            <person name="Teeling E.C."/>
        </authorList>
    </citation>
    <scope>NUCLEOTIDE SEQUENCE [LARGE SCALE GENOMIC DNA]</scope>
    <source>
        <strain evidence="2">MMyoMyo1</strain>
        <tissue evidence="2">Flight muscle</tissue>
    </source>
</reference>
<evidence type="ECO:0000313" key="3">
    <source>
        <dbReference type="Proteomes" id="UP000527355"/>
    </source>
</evidence>
<feature type="region of interest" description="Disordered" evidence="1">
    <location>
        <begin position="22"/>
        <end position="60"/>
    </location>
</feature>
<protein>
    <submittedName>
        <fullName evidence="2">Uncharacterized protein</fullName>
    </submittedName>
</protein>
<dbReference type="Proteomes" id="UP000527355">
    <property type="component" value="Unassembled WGS sequence"/>
</dbReference>
<accession>A0A7J7WIA7</accession>
<comment type="caution">
    <text evidence="2">The sequence shown here is derived from an EMBL/GenBank/DDBJ whole genome shotgun (WGS) entry which is preliminary data.</text>
</comment>
<feature type="compositionally biased region" description="Basic and acidic residues" evidence="1">
    <location>
        <begin position="39"/>
        <end position="49"/>
    </location>
</feature>
<dbReference type="AlphaFoldDB" id="A0A7J7WIA7"/>
<evidence type="ECO:0000256" key="1">
    <source>
        <dbReference type="SAM" id="MobiDB-lite"/>
    </source>
</evidence>
<dbReference type="EMBL" id="JABWUV010000008">
    <property type="protein sequence ID" value="KAF6336968.1"/>
    <property type="molecule type" value="Genomic_DNA"/>
</dbReference>
<gene>
    <name evidence="2" type="ORF">mMyoMyo1_012155</name>
</gene>